<organism evidence="3 4">
    <name type="scientific">Shouchella xiaoxiensis</name>
    <dbReference type="NCBI Taxonomy" id="766895"/>
    <lineage>
        <taxon>Bacteria</taxon>
        <taxon>Bacillati</taxon>
        <taxon>Bacillota</taxon>
        <taxon>Bacilli</taxon>
        <taxon>Bacillales</taxon>
        <taxon>Bacillaceae</taxon>
        <taxon>Shouchella</taxon>
    </lineage>
</organism>
<dbReference type="EMBL" id="JAFBCV010000001">
    <property type="protein sequence ID" value="MBM7836976.1"/>
    <property type="molecule type" value="Genomic_DNA"/>
</dbReference>
<dbReference type="InterPro" id="IPR036366">
    <property type="entry name" value="PGBDSf"/>
</dbReference>
<dbReference type="Pfam" id="PF01471">
    <property type="entry name" value="PG_binding_1"/>
    <property type="match status" value="1"/>
</dbReference>
<keyword evidence="1" id="KW-0732">Signal</keyword>
<keyword evidence="4" id="KW-1185">Reference proteome</keyword>
<accession>A0ABS2SN76</accession>
<evidence type="ECO:0000313" key="3">
    <source>
        <dbReference type="EMBL" id="MBM7836976.1"/>
    </source>
</evidence>
<dbReference type="InterPro" id="IPR002477">
    <property type="entry name" value="Peptidoglycan-bd-like"/>
</dbReference>
<feature type="domain" description="Peptidoglycan binding-like" evidence="2">
    <location>
        <begin position="65"/>
        <end position="118"/>
    </location>
</feature>
<comment type="caution">
    <text evidence="3">The sequence shown here is derived from an EMBL/GenBank/DDBJ whole genome shotgun (WGS) entry which is preliminary data.</text>
</comment>
<dbReference type="InterPro" id="IPR036365">
    <property type="entry name" value="PGBD-like_sf"/>
</dbReference>
<dbReference type="RefSeq" id="WP_035417449.1">
    <property type="nucleotide sequence ID" value="NZ_JAFBCV010000001.1"/>
</dbReference>
<protein>
    <submittedName>
        <fullName evidence="3">Peptidoglycan hydrolase-like protein with peptidoglycan-binding domain</fullName>
    </submittedName>
</protein>
<reference evidence="3" key="1">
    <citation type="submission" date="2021-01" db="EMBL/GenBank/DDBJ databases">
        <title>Genomic Encyclopedia of Type Strains, Phase IV (KMG-IV): sequencing the most valuable type-strain genomes for metagenomic binning, comparative biology and taxonomic classification.</title>
        <authorList>
            <person name="Goeker M."/>
        </authorList>
    </citation>
    <scope>NUCLEOTIDE SEQUENCE</scope>
    <source>
        <strain evidence="3">DSM 21943</strain>
    </source>
</reference>
<gene>
    <name evidence="3" type="ORF">JOC54_000207</name>
</gene>
<evidence type="ECO:0000313" key="4">
    <source>
        <dbReference type="Proteomes" id="UP001179280"/>
    </source>
</evidence>
<feature type="chain" id="PRO_5045520267" evidence="1">
    <location>
        <begin position="24"/>
        <end position="198"/>
    </location>
</feature>
<evidence type="ECO:0000259" key="2">
    <source>
        <dbReference type="Pfam" id="PF01471"/>
    </source>
</evidence>
<dbReference type="SUPFAM" id="SSF47090">
    <property type="entry name" value="PGBD-like"/>
    <property type="match status" value="1"/>
</dbReference>
<dbReference type="Gene3D" id="1.10.101.10">
    <property type="entry name" value="PGBD-like superfamily/PGBD"/>
    <property type="match status" value="1"/>
</dbReference>
<proteinExistence type="predicted"/>
<evidence type="ECO:0000256" key="1">
    <source>
        <dbReference type="SAM" id="SignalP"/>
    </source>
</evidence>
<dbReference type="Proteomes" id="UP001179280">
    <property type="component" value="Unassembled WGS sequence"/>
</dbReference>
<sequence length="198" mass="21609">MKKKLLAVVPAVALLAAPFPNQVTDAASTSEQVQESIKTIPADFDALLNWAPEEQPTVTQGSQSYEVEFIQTMLVHFGYETDVDGVFGADTAKQLKALQGEKGLTQDAVVGTETWTVLLEEYKAKSFQPERAILYAEHVLANDDLLFSSDGMLHEDESGKTFYSLKAQSKELLEGGGSGTVGFYNVYYDGEVEESSPL</sequence>
<name>A0ABS2SN76_9BACI</name>
<feature type="signal peptide" evidence="1">
    <location>
        <begin position="1"/>
        <end position="23"/>
    </location>
</feature>